<feature type="compositionally biased region" description="Basic and acidic residues" evidence="9">
    <location>
        <begin position="58"/>
        <end position="83"/>
    </location>
</feature>
<dbReference type="EMBL" id="JI167667">
    <property type="protein sequence ID" value="ADY42668.1"/>
    <property type="molecule type" value="mRNA"/>
</dbReference>
<keyword evidence="4 8" id="KW-0914">Notch signaling pathway</keyword>
<dbReference type="PRINTS" id="PR01072">
    <property type="entry name" value="PRESENILIN"/>
</dbReference>
<feature type="compositionally biased region" description="Polar residues" evidence="9">
    <location>
        <begin position="12"/>
        <end position="25"/>
    </location>
</feature>
<feature type="transmembrane region" description="Helical" evidence="8">
    <location>
        <begin position="110"/>
        <end position="134"/>
    </location>
</feature>
<sequence length="567" mass="62435">MSIYYSKGGQYTAMSSRASDPSTNMPPDEGTAPSEPSGSSCSQPVRAVKCKKGSSTSKWRDGSSRQKEARSHSHPHHSSDSSRPRHPTNGNGECDSEDDEMELKYGAQHVIHLFVPVSLCMAFVIFTMNTVGYYSRKDGQYLIYTPFTKETDDTGERLMMSFGNAFVVLAVVVVMTIVLILLYKFRWYKLIHGWLIASSLMLLSLFTFMYLQEVFKSYNTPVDYIAIGFVIWNYAAVGMICIHWTGPLRLQQGYLIMMSALMALTFIKYLPEWTVWTVLAVISIWDLIAVLCPKGPLRILVETAQERNEPIFPALIYSSGMLYAYTIVGTGTAGYGALNDTLPVTADEQGDTATTSTTVAPADGSSSSAESSPPSSAELLLSNTDHQTNRPVRRYAPLRSAANRVASLPKNAVSVANDPSGTQVTCSISAGERGNFENRSSTAASMLNEQRSSSARPRRPRTEVLDAERLQNPQLQEERGIKLGLGDFIFYSVLVGKASSYGDWNTTIACYVAILIGLCFTLVLLAVFRKALPALPISIFAGLIFYFCTRQIVTPFCTAISLRQIVF</sequence>
<dbReference type="InterPro" id="IPR001108">
    <property type="entry name" value="Peptidase_A22A"/>
</dbReference>
<keyword evidence="7 8" id="KW-0472">Membrane</keyword>
<feature type="transmembrane region" description="Helical" evidence="8">
    <location>
        <begin position="508"/>
        <end position="528"/>
    </location>
</feature>
<dbReference type="FunFam" id="1.10.472.100:FF:000001">
    <property type="entry name" value="Presenilin"/>
    <property type="match status" value="1"/>
</dbReference>
<dbReference type="GO" id="GO:0070765">
    <property type="term" value="C:gamma-secretase complex"/>
    <property type="evidence" value="ECO:0007669"/>
    <property type="project" value="TreeGrafter"/>
</dbReference>
<feature type="transmembrane region" description="Helical" evidence="8">
    <location>
        <begin position="224"/>
        <end position="246"/>
    </location>
</feature>
<accession>F1KXR4</accession>
<dbReference type="PANTHER" id="PTHR10202">
    <property type="entry name" value="PRESENILIN"/>
    <property type="match status" value="1"/>
</dbReference>
<keyword evidence="6 8" id="KW-0333">Golgi apparatus</keyword>
<comment type="subcellular location">
    <subcellularLocation>
        <location evidence="8">Endoplasmic reticulum membrane</location>
        <topology evidence="8">Multi-pass membrane protein</topology>
    </subcellularLocation>
    <subcellularLocation>
        <location evidence="8">Golgi apparatus membrane</location>
        <topology evidence="8">Multi-pass membrane protein</topology>
    </subcellularLocation>
</comment>
<feature type="compositionally biased region" description="Polar residues" evidence="9">
    <location>
        <begin position="34"/>
        <end position="43"/>
    </location>
</feature>
<keyword evidence="5 8" id="KW-1133">Transmembrane helix</keyword>
<keyword evidence="2 8" id="KW-0812">Transmembrane</keyword>
<feature type="region of interest" description="Disordered" evidence="9">
    <location>
        <begin position="1"/>
        <end position="98"/>
    </location>
</feature>
<comment type="domain">
    <text evidence="8">The PAL motif is required for normal active site conformation.</text>
</comment>
<dbReference type="Gene3D" id="1.10.472.100">
    <property type="entry name" value="Presenilin"/>
    <property type="match status" value="1"/>
</dbReference>
<dbReference type="EC" id="3.4.23.-" evidence="8"/>
<evidence type="ECO:0000256" key="4">
    <source>
        <dbReference type="ARBA" id="ARBA00022976"/>
    </source>
</evidence>
<comment type="function">
    <text evidence="8">Probable subunit of the gamma-secretase complex, an endoprotease complex that catalyzes the intramembrane cleavage of integral membrane proteins such as Notch receptors.</text>
</comment>
<evidence type="ECO:0000256" key="2">
    <source>
        <dbReference type="ARBA" id="ARBA00022692"/>
    </source>
</evidence>
<evidence type="ECO:0000256" key="8">
    <source>
        <dbReference type="RuleBase" id="RU361148"/>
    </source>
</evidence>
<dbReference type="AlphaFoldDB" id="F1KXR4"/>
<dbReference type="GO" id="GO:0042500">
    <property type="term" value="F:aspartic endopeptidase activity, intramembrane cleaving"/>
    <property type="evidence" value="ECO:0007669"/>
    <property type="project" value="InterPro"/>
</dbReference>
<dbReference type="GO" id="GO:0016485">
    <property type="term" value="P:protein processing"/>
    <property type="evidence" value="ECO:0007669"/>
    <property type="project" value="InterPro"/>
</dbReference>
<feature type="region of interest" description="Disordered" evidence="9">
    <location>
        <begin position="347"/>
        <end position="391"/>
    </location>
</feature>
<protein>
    <recommendedName>
        <fullName evidence="8">Presenilin</fullName>
        <ecNumber evidence="8">3.4.23.-</ecNumber>
    </recommendedName>
</protein>
<dbReference type="GO" id="GO:0006509">
    <property type="term" value="P:membrane protein ectodomain proteolysis"/>
    <property type="evidence" value="ECO:0007669"/>
    <property type="project" value="TreeGrafter"/>
</dbReference>
<dbReference type="SMART" id="SM00730">
    <property type="entry name" value="PSN"/>
    <property type="match status" value="1"/>
</dbReference>
<evidence type="ECO:0000256" key="1">
    <source>
        <dbReference type="ARBA" id="ARBA00008604"/>
    </source>
</evidence>
<evidence type="ECO:0000256" key="9">
    <source>
        <dbReference type="SAM" id="MobiDB-lite"/>
    </source>
</evidence>
<feature type="transmembrane region" description="Helical" evidence="8">
    <location>
        <begin position="190"/>
        <end position="212"/>
    </location>
</feature>
<evidence type="ECO:0000256" key="3">
    <source>
        <dbReference type="ARBA" id="ARBA00022824"/>
    </source>
</evidence>
<feature type="transmembrane region" description="Helical" evidence="8">
    <location>
        <begin position="275"/>
        <end position="292"/>
    </location>
</feature>
<feature type="region of interest" description="Disordered" evidence="9">
    <location>
        <begin position="413"/>
        <end position="436"/>
    </location>
</feature>
<dbReference type="GO" id="GO:0034205">
    <property type="term" value="P:amyloid-beta formation"/>
    <property type="evidence" value="ECO:0007669"/>
    <property type="project" value="TreeGrafter"/>
</dbReference>
<dbReference type="Pfam" id="PF01080">
    <property type="entry name" value="Presenilin"/>
    <property type="match status" value="1"/>
</dbReference>
<keyword evidence="3 8" id="KW-0256">Endoplasmic reticulum</keyword>
<dbReference type="InterPro" id="IPR006639">
    <property type="entry name" value="Preselin/SPP"/>
</dbReference>
<evidence type="ECO:0000256" key="6">
    <source>
        <dbReference type="ARBA" id="ARBA00023034"/>
    </source>
</evidence>
<feature type="compositionally biased region" description="Polar residues" evidence="9">
    <location>
        <begin position="417"/>
        <end position="428"/>
    </location>
</feature>
<feature type="transmembrane region" description="Helical" evidence="8">
    <location>
        <begin position="162"/>
        <end position="183"/>
    </location>
</feature>
<dbReference type="InterPro" id="IPR042524">
    <property type="entry name" value="Presenilin_C"/>
</dbReference>
<evidence type="ECO:0000313" key="10">
    <source>
        <dbReference type="EMBL" id="ADY42668.1"/>
    </source>
</evidence>
<feature type="transmembrane region" description="Helical" evidence="8">
    <location>
        <begin position="534"/>
        <end position="553"/>
    </location>
</feature>
<reference evidence="10" key="1">
    <citation type="journal article" date="2011" name="Genome Res.">
        <title>Deep small RNA sequencing from the nematode Ascaris reveals conservation, functional diversification, and novel developmental profiles.</title>
        <authorList>
            <person name="Wang J."/>
            <person name="Czech B."/>
            <person name="Crunk A."/>
            <person name="Wallace A."/>
            <person name="Mitreva M."/>
            <person name="Hannon G.J."/>
            <person name="Davis R.E."/>
        </authorList>
    </citation>
    <scope>NUCLEOTIDE SEQUENCE</scope>
</reference>
<proteinExistence type="evidence at transcript level"/>
<dbReference type="GO" id="GO:0007219">
    <property type="term" value="P:Notch signaling pathway"/>
    <property type="evidence" value="ECO:0007669"/>
    <property type="project" value="UniProtKB-KW"/>
</dbReference>
<comment type="subunit">
    <text evidence="8">Homodimer.</text>
</comment>
<feature type="compositionally biased region" description="Low complexity" evidence="9">
    <location>
        <begin position="365"/>
        <end position="382"/>
    </location>
</feature>
<evidence type="ECO:0000256" key="7">
    <source>
        <dbReference type="ARBA" id="ARBA00023136"/>
    </source>
</evidence>
<dbReference type="GO" id="GO:0000139">
    <property type="term" value="C:Golgi membrane"/>
    <property type="evidence" value="ECO:0007669"/>
    <property type="project" value="UniProtKB-SubCell"/>
</dbReference>
<evidence type="ECO:0000256" key="5">
    <source>
        <dbReference type="ARBA" id="ARBA00022989"/>
    </source>
</evidence>
<name>F1KXR4_ASCSU</name>
<comment type="similarity">
    <text evidence="1 8">Belongs to the peptidase A22A family.</text>
</comment>
<dbReference type="PANTHER" id="PTHR10202:SF13">
    <property type="entry name" value="PRESENILIN HOMOLOG"/>
    <property type="match status" value="1"/>
</dbReference>
<organism evidence="10">
    <name type="scientific">Ascaris suum</name>
    <name type="common">Pig roundworm</name>
    <name type="synonym">Ascaris lumbricoides</name>
    <dbReference type="NCBI Taxonomy" id="6253"/>
    <lineage>
        <taxon>Eukaryota</taxon>
        <taxon>Metazoa</taxon>
        <taxon>Ecdysozoa</taxon>
        <taxon>Nematoda</taxon>
        <taxon>Chromadorea</taxon>
        <taxon>Rhabditida</taxon>
        <taxon>Spirurina</taxon>
        <taxon>Ascaridomorpha</taxon>
        <taxon>Ascaridoidea</taxon>
        <taxon>Ascarididae</taxon>
        <taxon>Ascaris</taxon>
    </lineage>
</organism>
<dbReference type="GO" id="GO:0005789">
    <property type="term" value="C:endoplasmic reticulum membrane"/>
    <property type="evidence" value="ECO:0007669"/>
    <property type="project" value="UniProtKB-SubCell"/>
</dbReference>
<keyword evidence="8" id="KW-0378">Hydrolase</keyword>
<feature type="transmembrane region" description="Helical" evidence="8">
    <location>
        <begin position="253"/>
        <end position="269"/>
    </location>
</feature>
<dbReference type="GO" id="GO:0055074">
    <property type="term" value="P:calcium ion homeostasis"/>
    <property type="evidence" value="ECO:0007669"/>
    <property type="project" value="TreeGrafter"/>
</dbReference>
<keyword evidence="8" id="KW-0645">Protease</keyword>